<feature type="domain" description="AB hydrolase-1" evidence="3">
    <location>
        <begin position="91"/>
        <end position="354"/>
    </location>
</feature>
<feature type="signal peptide" evidence="2">
    <location>
        <begin position="1"/>
        <end position="26"/>
    </location>
</feature>
<keyword evidence="2" id="KW-0732">Signal</keyword>
<sequence>MSGLRRLAALGLAVATSLVAVGGAPAGADTGGAEPLAGDVAVLGPADSPSGADCTALSFPVRQFAGATRVLQVYGELCSQGAVDASTPVQVLIHGGTYNHNYWDWPFQPERYSYVRAATRAGFVTLNVDRLGYGRSDHPNPLTLDFRVAAYVTHQLVQYLREGAVGPAFETVVLNGHSMGGLTAQREAAAYHDVDAVIVTGVGHDFAATGIAQVADKFYPALLDPKFPGLTLPAGYLTTVPGNRLRTFIEPGEVDPAIAETEERLKDTLSPTELTGITLDSYDPAITRAITAPVLYALGQHDLIWCPTTRDCNTDPQPAREHGYYAEGTSYTSYVVQGAGHSVNMNTVAPDFYAETFRWLAGQGIG</sequence>
<dbReference type="Gene3D" id="3.40.50.1820">
    <property type="entry name" value="alpha/beta hydrolase"/>
    <property type="match status" value="1"/>
</dbReference>
<evidence type="ECO:0000313" key="5">
    <source>
        <dbReference type="Proteomes" id="UP000582231"/>
    </source>
</evidence>
<evidence type="ECO:0000259" key="3">
    <source>
        <dbReference type="Pfam" id="PF12697"/>
    </source>
</evidence>
<dbReference type="InterPro" id="IPR029058">
    <property type="entry name" value="AB_hydrolase_fold"/>
</dbReference>
<dbReference type="InterPro" id="IPR050266">
    <property type="entry name" value="AB_hydrolase_sf"/>
</dbReference>
<dbReference type="Pfam" id="PF12697">
    <property type="entry name" value="Abhydrolase_6"/>
    <property type="match status" value="1"/>
</dbReference>
<evidence type="ECO:0000256" key="2">
    <source>
        <dbReference type="SAM" id="SignalP"/>
    </source>
</evidence>
<dbReference type="PANTHER" id="PTHR43798">
    <property type="entry name" value="MONOACYLGLYCEROL LIPASE"/>
    <property type="match status" value="1"/>
</dbReference>
<dbReference type="Proteomes" id="UP000582231">
    <property type="component" value="Unassembled WGS sequence"/>
</dbReference>
<dbReference type="InterPro" id="IPR000073">
    <property type="entry name" value="AB_hydrolase_1"/>
</dbReference>
<comment type="caution">
    <text evidence="4">The sequence shown here is derived from an EMBL/GenBank/DDBJ whole genome shotgun (WGS) entry which is preliminary data.</text>
</comment>
<keyword evidence="5" id="KW-1185">Reference proteome</keyword>
<evidence type="ECO:0000313" key="4">
    <source>
        <dbReference type="EMBL" id="NYD33210.1"/>
    </source>
</evidence>
<evidence type="ECO:0000256" key="1">
    <source>
        <dbReference type="ARBA" id="ARBA00022801"/>
    </source>
</evidence>
<reference evidence="4 5" key="1">
    <citation type="submission" date="2020-07" db="EMBL/GenBank/DDBJ databases">
        <title>Sequencing the genomes of 1000 actinobacteria strains.</title>
        <authorList>
            <person name="Klenk H.-P."/>
        </authorList>
    </citation>
    <scope>NUCLEOTIDE SEQUENCE [LARGE SCALE GENOMIC DNA]</scope>
    <source>
        <strain evidence="4 5">DSM 19082</strain>
    </source>
</reference>
<dbReference type="GO" id="GO:0016020">
    <property type="term" value="C:membrane"/>
    <property type="evidence" value="ECO:0007669"/>
    <property type="project" value="TreeGrafter"/>
</dbReference>
<dbReference type="RefSeq" id="WP_179729292.1">
    <property type="nucleotide sequence ID" value="NZ_BAABEF010000001.1"/>
</dbReference>
<gene>
    <name evidence="4" type="ORF">BJ958_004756</name>
</gene>
<dbReference type="EMBL" id="JACCBF010000001">
    <property type="protein sequence ID" value="NYD33210.1"/>
    <property type="molecule type" value="Genomic_DNA"/>
</dbReference>
<protein>
    <submittedName>
        <fullName evidence="4">Pimeloyl-ACP methyl ester carboxylesterase</fullName>
    </submittedName>
</protein>
<dbReference type="GO" id="GO:0016787">
    <property type="term" value="F:hydrolase activity"/>
    <property type="evidence" value="ECO:0007669"/>
    <property type="project" value="UniProtKB-KW"/>
</dbReference>
<proteinExistence type="predicted"/>
<dbReference type="SUPFAM" id="SSF53474">
    <property type="entry name" value="alpha/beta-Hydrolases"/>
    <property type="match status" value="1"/>
</dbReference>
<feature type="chain" id="PRO_5038548125" evidence="2">
    <location>
        <begin position="27"/>
        <end position="366"/>
    </location>
</feature>
<name>A0A852RWH1_9ACTN</name>
<keyword evidence="1" id="KW-0378">Hydrolase</keyword>
<dbReference type="AlphaFoldDB" id="A0A852RWH1"/>
<organism evidence="4 5">
    <name type="scientific">Nocardioides kongjuensis</name>
    <dbReference type="NCBI Taxonomy" id="349522"/>
    <lineage>
        <taxon>Bacteria</taxon>
        <taxon>Bacillati</taxon>
        <taxon>Actinomycetota</taxon>
        <taxon>Actinomycetes</taxon>
        <taxon>Propionibacteriales</taxon>
        <taxon>Nocardioidaceae</taxon>
        <taxon>Nocardioides</taxon>
    </lineage>
</organism>
<dbReference type="PANTHER" id="PTHR43798:SF31">
    <property type="entry name" value="AB HYDROLASE SUPERFAMILY PROTEIN YCLE"/>
    <property type="match status" value="1"/>
</dbReference>
<accession>A0A852RWH1</accession>